<accession>A0A6J6VG00</accession>
<sequence length="93" mass="9773">MPEPPAGVKVVTDEYGLPVFEVGVRVKLNGTCSALEKDAVKVAKPVPDSRGLPSGLVQPFELLPMLPLAHTTSCVSVAFAGKVFVSRNATLQV</sequence>
<dbReference type="EMBL" id="CAEZWO010000031">
    <property type="protein sequence ID" value="CAB4656418.1"/>
    <property type="molecule type" value="Genomic_DNA"/>
</dbReference>
<evidence type="ECO:0000313" key="1">
    <source>
        <dbReference type="EMBL" id="CAB4656418.1"/>
    </source>
</evidence>
<gene>
    <name evidence="1" type="ORF">UFOPK2254_00460</name>
    <name evidence="2" type="ORF">UFOPK2907_00568</name>
</gene>
<evidence type="ECO:0000313" key="2">
    <source>
        <dbReference type="EMBL" id="CAB4771311.1"/>
    </source>
</evidence>
<protein>
    <submittedName>
        <fullName evidence="2">Unannotated protein</fullName>
    </submittedName>
</protein>
<proteinExistence type="predicted"/>
<name>A0A6J6VG00_9ZZZZ</name>
<dbReference type="AlphaFoldDB" id="A0A6J6VG00"/>
<dbReference type="EMBL" id="CAEZZR010000040">
    <property type="protein sequence ID" value="CAB4771311.1"/>
    <property type="molecule type" value="Genomic_DNA"/>
</dbReference>
<organism evidence="2">
    <name type="scientific">freshwater metagenome</name>
    <dbReference type="NCBI Taxonomy" id="449393"/>
    <lineage>
        <taxon>unclassified sequences</taxon>
        <taxon>metagenomes</taxon>
        <taxon>ecological metagenomes</taxon>
    </lineage>
</organism>
<reference evidence="2" key="1">
    <citation type="submission" date="2020-05" db="EMBL/GenBank/DDBJ databases">
        <authorList>
            <person name="Chiriac C."/>
            <person name="Salcher M."/>
            <person name="Ghai R."/>
            <person name="Kavagutti S V."/>
        </authorList>
    </citation>
    <scope>NUCLEOTIDE SEQUENCE</scope>
</reference>